<reference evidence="2 3" key="1">
    <citation type="submission" date="2016-10" db="EMBL/GenBank/DDBJ databases">
        <authorList>
            <person name="de Groot N.N."/>
        </authorList>
    </citation>
    <scope>NUCLEOTIDE SEQUENCE [LARGE SCALE GENOMIC DNA]</scope>
    <source>
        <strain evidence="2 3">TC2-24</strain>
    </source>
</reference>
<dbReference type="Proteomes" id="UP000199373">
    <property type="component" value="Unassembled WGS sequence"/>
</dbReference>
<evidence type="ECO:0000313" key="2">
    <source>
        <dbReference type="EMBL" id="SEV85826.1"/>
    </source>
</evidence>
<organism evidence="2 3">
    <name type="scientific">Prevotella aff. ruminicola Tc2-24</name>
    <dbReference type="NCBI Taxonomy" id="81582"/>
    <lineage>
        <taxon>Bacteria</taxon>
        <taxon>Pseudomonadati</taxon>
        <taxon>Bacteroidota</taxon>
        <taxon>Bacteroidia</taxon>
        <taxon>Bacteroidales</taxon>
        <taxon>Prevotellaceae</taxon>
        <taxon>Prevotella</taxon>
    </lineage>
</organism>
<evidence type="ECO:0000313" key="3">
    <source>
        <dbReference type="Proteomes" id="UP000199373"/>
    </source>
</evidence>
<feature type="coiled-coil region" evidence="1">
    <location>
        <begin position="35"/>
        <end position="62"/>
    </location>
</feature>
<dbReference type="EMBL" id="FOIQ01000001">
    <property type="protein sequence ID" value="SEV85826.1"/>
    <property type="molecule type" value="Genomic_DNA"/>
</dbReference>
<sequence>MEEYQKRVGVFEDDIPYEVRMKYLIAAYRKDLRRLEELSSYAKGLEEENVLLQRRLEKAEAGVVDDPDKDATIKRLMSEIKALKTKITVTFPRRVVKMHDLRKRITHLEIYIRELQSLLMSKGIPYEQWKRRPSKLDGLDISKLDIYAVRSAKECLDLDNLEEGGTDEDADDD</sequence>
<evidence type="ECO:0000256" key="1">
    <source>
        <dbReference type="SAM" id="Coils"/>
    </source>
</evidence>
<accession>A0A1I0MDL2</accession>
<proteinExistence type="predicted"/>
<keyword evidence="1" id="KW-0175">Coiled coil</keyword>
<keyword evidence="3" id="KW-1185">Reference proteome</keyword>
<dbReference type="AlphaFoldDB" id="A0A1I0MDL2"/>
<name>A0A1I0MDL2_9BACT</name>
<protein>
    <submittedName>
        <fullName evidence="2">Uncharacterized protein</fullName>
    </submittedName>
</protein>
<gene>
    <name evidence="2" type="ORF">SAMN04487850_0526</name>
</gene>
<dbReference type="RefSeq" id="WP_091914506.1">
    <property type="nucleotide sequence ID" value="NZ_FOIQ01000001.1"/>
</dbReference>